<dbReference type="AlphaFoldDB" id="A0A6S7IRB8"/>
<protein>
    <submittedName>
        <fullName evidence="1">Uncharacterized protein</fullName>
    </submittedName>
</protein>
<name>A0A6S7IRB8_PARCT</name>
<gene>
    <name evidence="1" type="ORF">PACLA_8A078679</name>
</gene>
<comment type="caution">
    <text evidence="1">The sequence shown here is derived from an EMBL/GenBank/DDBJ whole genome shotgun (WGS) entry which is preliminary data.</text>
</comment>
<dbReference type="OrthoDB" id="301415at2759"/>
<accession>A0A6S7IRB8</accession>
<evidence type="ECO:0000313" key="1">
    <source>
        <dbReference type="EMBL" id="CAB4008202.1"/>
    </source>
</evidence>
<reference evidence="1" key="1">
    <citation type="submission" date="2020-04" db="EMBL/GenBank/DDBJ databases">
        <authorList>
            <person name="Alioto T."/>
            <person name="Alioto T."/>
            <person name="Gomez Garrido J."/>
        </authorList>
    </citation>
    <scope>NUCLEOTIDE SEQUENCE</scope>
    <source>
        <strain evidence="1">A484AB</strain>
    </source>
</reference>
<evidence type="ECO:0000313" key="2">
    <source>
        <dbReference type="Proteomes" id="UP001152795"/>
    </source>
</evidence>
<keyword evidence="2" id="KW-1185">Reference proteome</keyword>
<proteinExistence type="predicted"/>
<organism evidence="1 2">
    <name type="scientific">Paramuricea clavata</name>
    <name type="common">Red gorgonian</name>
    <name type="synonym">Violescent sea-whip</name>
    <dbReference type="NCBI Taxonomy" id="317549"/>
    <lineage>
        <taxon>Eukaryota</taxon>
        <taxon>Metazoa</taxon>
        <taxon>Cnidaria</taxon>
        <taxon>Anthozoa</taxon>
        <taxon>Octocorallia</taxon>
        <taxon>Malacalcyonacea</taxon>
        <taxon>Plexauridae</taxon>
        <taxon>Paramuricea</taxon>
    </lineage>
</organism>
<dbReference type="EMBL" id="CACRXK020006054">
    <property type="protein sequence ID" value="CAB4008202.1"/>
    <property type="molecule type" value="Genomic_DNA"/>
</dbReference>
<dbReference type="Proteomes" id="UP001152795">
    <property type="component" value="Unassembled WGS sequence"/>
</dbReference>
<sequence>MKEELIANGKETQFGKSFHNKKIFLGKIGEDEYVTVEEFVDGLFVKYINNTGDLKEGPCFILHLLKQESTDLYNKTI</sequence>